<dbReference type="RefSeq" id="WP_092928167.1">
    <property type="nucleotide sequence ID" value="NZ_FOMZ01000010.1"/>
</dbReference>
<dbReference type="AlphaFoldDB" id="A0A1I1ZCT8"/>
<proteinExistence type="predicted"/>
<evidence type="ECO:0000313" key="2">
    <source>
        <dbReference type="Proteomes" id="UP000198716"/>
    </source>
</evidence>
<dbReference type="EMBL" id="FOMZ01000010">
    <property type="protein sequence ID" value="SFE28313.1"/>
    <property type="molecule type" value="Genomic_DNA"/>
</dbReference>
<reference evidence="2" key="1">
    <citation type="submission" date="2016-10" db="EMBL/GenBank/DDBJ databases">
        <authorList>
            <person name="Varghese N."/>
            <person name="Submissions S."/>
        </authorList>
    </citation>
    <scope>NUCLEOTIDE SEQUENCE [LARGE SCALE GENOMIC DNA]</scope>
    <source>
        <strain evidence="2">DSM 45004</strain>
    </source>
</reference>
<name>A0A1I1ZCT8_9ACTN</name>
<dbReference type="Proteomes" id="UP000198716">
    <property type="component" value="Unassembled WGS sequence"/>
</dbReference>
<sequence>MSVILARLHERQAPGAQMVHIFAAEQDSPDGMRKAYCGFTAHYSWLKSVSGLAGMPCELCLLDAPLKVAETSAEVIELSTEIDMAGPLFAIGLRGERVWHEVPSDPIVGDYESRSVVLTVCGCVGWLMPGDPYPDWSRCRECDETRGVSASGDNPAWMGSVTDFAPRAAASLPLIATSPRRPIRWSA</sequence>
<accession>A0A1I1ZCT8</accession>
<gene>
    <name evidence="1" type="ORF">SAMN04487819_110137</name>
</gene>
<protein>
    <submittedName>
        <fullName evidence="1">Uncharacterized protein</fullName>
    </submittedName>
</protein>
<evidence type="ECO:0000313" key="1">
    <source>
        <dbReference type="EMBL" id="SFE28313.1"/>
    </source>
</evidence>
<keyword evidence="2" id="KW-1185">Reference proteome</keyword>
<organism evidence="1 2">
    <name type="scientific">Actinopolyspora alba</name>
    <dbReference type="NCBI Taxonomy" id="673379"/>
    <lineage>
        <taxon>Bacteria</taxon>
        <taxon>Bacillati</taxon>
        <taxon>Actinomycetota</taxon>
        <taxon>Actinomycetes</taxon>
        <taxon>Actinopolysporales</taxon>
        <taxon>Actinopolysporaceae</taxon>
        <taxon>Actinopolyspora</taxon>
        <taxon>Actinopolyspora alba group</taxon>
    </lineage>
</organism>